<organism evidence="3">
    <name type="scientific">Opuntia streptacantha</name>
    <name type="common">Prickly pear cactus</name>
    <name type="synonym">Opuntia cardona</name>
    <dbReference type="NCBI Taxonomy" id="393608"/>
    <lineage>
        <taxon>Eukaryota</taxon>
        <taxon>Viridiplantae</taxon>
        <taxon>Streptophyta</taxon>
        <taxon>Embryophyta</taxon>
        <taxon>Tracheophyta</taxon>
        <taxon>Spermatophyta</taxon>
        <taxon>Magnoliopsida</taxon>
        <taxon>eudicotyledons</taxon>
        <taxon>Gunneridae</taxon>
        <taxon>Pentapetalae</taxon>
        <taxon>Caryophyllales</taxon>
        <taxon>Cactineae</taxon>
        <taxon>Cactaceae</taxon>
        <taxon>Opuntioideae</taxon>
        <taxon>Opuntia</taxon>
    </lineage>
</organism>
<name>A0A7C8Z3L6_OPUST</name>
<accession>A0A7C8Z3L6</accession>
<evidence type="ECO:0000259" key="2">
    <source>
        <dbReference type="PROSITE" id="PS50076"/>
    </source>
</evidence>
<dbReference type="PANTHER" id="PTHR45181:SF4">
    <property type="entry name" value="HEAT SHOCK PROTEIN DNAJ WITH TETRATRICOPEPTIDE REPEAT-CONTAINING PROTEIN"/>
    <property type="match status" value="1"/>
</dbReference>
<dbReference type="AlphaFoldDB" id="A0A7C8Z3L6"/>
<dbReference type="PROSITE" id="PS50076">
    <property type="entry name" value="DNAJ_2"/>
    <property type="match status" value="1"/>
</dbReference>
<dbReference type="InterPro" id="IPR036869">
    <property type="entry name" value="J_dom_sf"/>
</dbReference>
<proteinExistence type="predicted"/>
<dbReference type="EMBL" id="GISG01087357">
    <property type="protein sequence ID" value="MBA4633536.1"/>
    <property type="molecule type" value="Transcribed_RNA"/>
</dbReference>
<dbReference type="InterPro" id="IPR001623">
    <property type="entry name" value="DnaJ_domain"/>
</dbReference>
<dbReference type="Gene3D" id="1.10.287.110">
    <property type="entry name" value="DnaJ domain"/>
    <property type="match status" value="1"/>
</dbReference>
<dbReference type="PRINTS" id="PR00625">
    <property type="entry name" value="JDOMAIN"/>
</dbReference>
<dbReference type="SUPFAM" id="SSF46565">
    <property type="entry name" value="Chaperone J-domain"/>
    <property type="match status" value="1"/>
</dbReference>
<sequence length="144" mass="16255">MFGFSNPCARGVEPSVSAADLKKAYRKAALKHHPDKAGQSLARSEGGDDGLWKEVAEEVYKDADRLFKMIGEAYGVLSDPTMRSQYDIEEDTRNCQKRSTSRMHTDPPSHTDESSSGRHWREGWRSSANPYSGRFEPTRSSTYY</sequence>
<dbReference type="Pfam" id="PF00226">
    <property type="entry name" value="DnaJ"/>
    <property type="match status" value="1"/>
</dbReference>
<dbReference type="CDD" id="cd06257">
    <property type="entry name" value="DnaJ"/>
    <property type="match status" value="1"/>
</dbReference>
<reference evidence="3" key="2">
    <citation type="submission" date="2020-07" db="EMBL/GenBank/DDBJ databases">
        <authorList>
            <person name="Vera ALvarez R."/>
            <person name="Arias-Moreno D.M."/>
            <person name="Jimenez-Jacinto V."/>
            <person name="Jimenez-Bremont J.F."/>
            <person name="Swaminathan K."/>
            <person name="Moose S.P."/>
            <person name="Guerrero-Gonzalez M.L."/>
            <person name="Marino-Ramirez L."/>
            <person name="Landsman D."/>
            <person name="Rodriguez-Kessler M."/>
            <person name="Delgado-Sanchez P."/>
        </authorList>
    </citation>
    <scope>NUCLEOTIDE SEQUENCE</scope>
    <source>
        <tissue evidence="3">Cladode</tissue>
    </source>
</reference>
<feature type="domain" description="J" evidence="2">
    <location>
        <begin position="1"/>
        <end position="90"/>
    </location>
</feature>
<feature type="compositionally biased region" description="Basic and acidic residues" evidence="1">
    <location>
        <begin position="103"/>
        <end position="124"/>
    </location>
</feature>
<evidence type="ECO:0000313" key="3">
    <source>
        <dbReference type="EMBL" id="MBA4633536.1"/>
    </source>
</evidence>
<dbReference type="PANTHER" id="PTHR45181">
    <property type="entry name" value="HEAT SHOCK PROTEIN DNAJ WITH TETRATRICOPEPTIDE REPEAT-CONTAINING PROTEIN"/>
    <property type="match status" value="1"/>
</dbReference>
<dbReference type="SMART" id="SM00271">
    <property type="entry name" value="DnaJ"/>
    <property type="match status" value="1"/>
</dbReference>
<reference evidence="3" key="1">
    <citation type="journal article" date="2013" name="J. Plant Res.">
        <title>Effect of fungi and light on seed germination of three Opuntia species from semiarid lands of central Mexico.</title>
        <authorList>
            <person name="Delgado-Sanchez P."/>
            <person name="Jimenez-Bremont J.F."/>
            <person name="Guerrero-Gonzalez Mde L."/>
            <person name="Flores J."/>
        </authorList>
    </citation>
    <scope>NUCLEOTIDE SEQUENCE</scope>
    <source>
        <tissue evidence="3">Cladode</tissue>
    </source>
</reference>
<protein>
    <recommendedName>
        <fullName evidence="2">J domain-containing protein</fullName>
    </recommendedName>
</protein>
<evidence type="ECO:0000256" key="1">
    <source>
        <dbReference type="SAM" id="MobiDB-lite"/>
    </source>
</evidence>
<feature type="region of interest" description="Disordered" evidence="1">
    <location>
        <begin position="80"/>
        <end position="144"/>
    </location>
</feature>